<name>A0A7X6AZS2_STRMQ</name>
<evidence type="ECO:0000313" key="2">
    <source>
        <dbReference type="Proteomes" id="UP000536624"/>
    </source>
</evidence>
<organism evidence="1 2">
    <name type="scientific">Streptomyces malaysiensis</name>
    <dbReference type="NCBI Taxonomy" id="92644"/>
    <lineage>
        <taxon>Bacteria</taxon>
        <taxon>Bacillati</taxon>
        <taxon>Actinomycetota</taxon>
        <taxon>Actinomycetes</taxon>
        <taxon>Kitasatosporales</taxon>
        <taxon>Streptomycetaceae</taxon>
        <taxon>Streptomyces</taxon>
        <taxon>Streptomyces violaceusniger group</taxon>
    </lineage>
</organism>
<comment type="caution">
    <text evidence="1">The sequence shown here is derived from an EMBL/GenBank/DDBJ whole genome shotgun (WGS) entry which is preliminary data.</text>
</comment>
<protein>
    <submittedName>
        <fullName evidence="1">Alpha-ketoglutarate-dependent taurine dioxygenase</fullName>
        <ecNumber evidence="1">1.14.11.17</ecNumber>
    </submittedName>
</protein>
<sequence length="101" mass="11650">MTVRRKRALLLGGYVAMFGGVISYSNPVEPDMAILYIESPQGQLSWRVESEDMDLFEGLKVPLVESYPWDGHTNEEKYLRVEALNRKIPKMTYPRPEYGKP</sequence>
<dbReference type="EC" id="1.14.11.17" evidence="1"/>
<dbReference type="GO" id="GO:0000908">
    <property type="term" value="F:taurine dioxygenase activity"/>
    <property type="evidence" value="ECO:0007669"/>
    <property type="project" value="UniProtKB-EC"/>
</dbReference>
<evidence type="ECO:0000313" key="1">
    <source>
        <dbReference type="EMBL" id="NIY68075.1"/>
    </source>
</evidence>
<reference evidence="1 2" key="1">
    <citation type="submission" date="2020-02" db="EMBL/GenBank/DDBJ databases">
        <title>Streptomyces malaysiensis DSM14702 (JHCC583434, PFL_A843) Genome sequencing and assembly.</title>
        <authorList>
            <person name="Samborskyy M."/>
        </authorList>
    </citation>
    <scope>NUCLEOTIDE SEQUENCE [LARGE SCALE GENOMIC DNA]</scope>
    <source>
        <strain evidence="1 2">DSM 14702</strain>
    </source>
</reference>
<keyword evidence="1" id="KW-0560">Oxidoreductase</keyword>
<dbReference type="Proteomes" id="UP000536624">
    <property type="component" value="Unassembled WGS sequence"/>
</dbReference>
<keyword evidence="1" id="KW-0223">Dioxygenase</keyword>
<gene>
    <name evidence="1" type="ORF">SMALB_6157</name>
</gene>
<proteinExistence type="predicted"/>
<dbReference type="AlphaFoldDB" id="A0A7X6AZS2"/>
<dbReference type="EMBL" id="JAALLH010000001">
    <property type="protein sequence ID" value="NIY68075.1"/>
    <property type="molecule type" value="Genomic_DNA"/>
</dbReference>
<accession>A0A7X6AZS2</accession>